<feature type="compositionally biased region" description="Low complexity" evidence="1">
    <location>
        <begin position="182"/>
        <end position="201"/>
    </location>
</feature>
<evidence type="ECO:0000259" key="2">
    <source>
        <dbReference type="PROSITE" id="PS50995"/>
    </source>
</evidence>
<feature type="domain" description="HTH marR-type" evidence="2">
    <location>
        <begin position="27"/>
        <end position="164"/>
    </location>
</feature>
<sequence>MSDEEDAEDDRTTACRPQGPNGLDGLEDVLATLAYLLTRSQEHERRTAKAGITAARSDVYLLRALAERAEASRVSDLADRLMVKPSHVTRQIDRLQGQQLVERSQDTQDRRARQVAITPGGREVLDRLKQANIIGLADALDGIPEADVVTTATVLRHLIDRYVHRVRATGADDDPLPDRTDGAAGAPAPATGPRTAAYQGG</sequence>
<dbReference type="InterPro" id="IPR000835">
    <property type="entry name" value="HTH_MarR-typ"/>
</dbReference>
<accession>A0A372ZQY6</accession>
<evidence type="ECO:0000313" key="3">
    <source>
        <dbReference type="EMBL" id="RGD57687.1"/>
    </source>
</evidence>
<comment type="caution">
    <text evidence="3">The sequence shown here is derived from an EMBL/GenBank/DDBJ whole genome shotgun (WGS) entry which is preliminary data.</text>
</comment>
<dbReference type="GO" id="GO:0003700">
    <property type="term" value="F:DNA-binding transcription factor activity"/>
    <property type="evidence" value="ECO:0007669"/>
    <property type="project" value="InterPro"/>
</dbReference>
<protein>
    <submittedName>
        <fullName evidence="3">MarR family transcriptional regulator</fullName>
    </submittedName>
</protein>
<dbReference type="RefSeq" id="WP_117486441.1">
    <property type="nucleotide sequence ID" value="NZ_QVIG01000001.1"/>
</dbReference>
<dbReference type="Pfam" id="PF01047">
    <property type="entry name" value="MarR"/>
    <property type="match status" value="1"/>
</dbReference>
<evidence type="ECO:0000256" key="1">
    <source>
        <dbReference type="SAM" id="MobiDB-lite"/>
    </source>
</evidence>
<feature type="region of interest" description="Disordered" evidence="1">
    <location>
        <begin position="1"/>
        <end position="23"/>
    </location>
</feature>
<dbReference type="Gene3D" id="1.10.10.10">
    <property type="entry name" value="Winged helix-like DNA-binding domain superfamily/Winged helix DNA-binding domain"/>
    <property type="match status" value="1"/>
</dbReference>
<keyword evidence="4" id="KW-1185">Reference proteome</keyword>
<gene>
    <name evidence="3" type="ORF">DR950_07705</name>
</gene>
<dbReference type="GO" id="GO:0006950">
    <property type="term" value="P:response to stress"/>
    <property type="evidence" value="ECO:0007669"/>
    <property type="project" value="TreeGrafter"/>
</dbReference>
<dbReference type="PANTHER" id="PTHR33164:SF43">
    <property type="entry name" value="HTH-TYPE TRANSCRIPTIONAL REPRESSOR YETL"/>
    <property type="match status" value="1"/>
</dbReference>
<dbReference type="PROSITE" id="PS50995">
    <property type="entry name" value="HTH_MARR_2"/>
    <property type="match status" value="1"/>
</dbReference>
<dbReference type="SUPFAM" id="SSF46785">
    <property type="entry name" value="Winged helix' DNA-binding domain"/>
    <property type="match status" value="1"/>
</dbReference>
<name>A0A372ZQY6_9ACTN</name>
<proteinExistence type="predicted"/>
<dbReference type="InterPro" id="IPR036388">
    <property type="entry name" value="WH-like_DNA-bd_sf"/>
</dbReference>
<feature type="region of interest" description="Disordered" evidence="1">
    <location>
        <begin position="169"/>
        <end position="201"/>
    </location>
</feature>
<dbReference type="InterPro" id="IPR039422">
    <property type="entry name" value="MarR/SlyA-like"/>
</dbReference>
<dbReference type="PANTHER" id="PTHR33164">
    <property type="entry name" value="TRANSCRIPTIONAL REGULATOR, MARR FAMILY"/>
    <property type="match status" value="1"/>
</dbReference>
<dbReference type="AlphaFoldDB" id="A0A372ZQY6"/>
<evidence type="ECO:0000313" key="4">
    <source>
        <dbReference type="Proteomes" id="UP000263377"/>
    </source>
</evidence>
<dbReference type="SMART" id="SM00347">
    <property type="entry name" value="HTH_MARR"/>
    <property type="match status" value="1"/>
</dbReference>
<dbReference type="Proteomes" id="UP000263377">
    <property type="component" value="Unassembled WGS sequence"/>
</dbReference>
<organism evidence="3 4">
    <name type="scientific">Kitasatospora xanthocidica</name>
    <dbReference type="NCBI Taxonomy" id="83382"/>
    <lineage>
        <taxon>Bacteria</taxon>
        <taxon>Bacillati</taxon>
        <taxon>Actinomycetota</taxon>
        <taxon>Actinomycetes</taxon>
        <taxon>Kitasatosporales</taxon>
        <taxon>Streptomycetaceae</taxon>
        <taxon>Kitasatospora</taxon>
    </lineage>
</organism>
<reference evidence="3 4" key="1">
    <citation type="submission" date="2018-08" db="EMBL/GenBank/DDBJ databases">
        <title>Diversity &amp; Physiological Properties of Lignin-Decomposing Actinobacteria from Soil.</title>
        <authorList>
            <person name="Roh S.G."/>
            <person name="Kim S.B."/>
        </authorList>
    </citation>
    <scope>NUCLEOTIDE SEQUENCE [LARGE SCALE GENOMIC DNA]</scope>
    <source>
        <strain evidence="3 4">MMS17-GH009</strain>
    </source>
</reference>
<dbReference type="InterPro" id="IPR036390">
    <property type="entry name" value="WH_DNA-bd_sf"/>
</dbReference>
<dbReference type="EMBL" id="QVIG01000001">
    <property type="protein sequence ID" value="RGD57687.1"/>
    <property type="molecule type" value="Genomic_DNA"/>
</dbReference>